<keyword evidence="1" id="KW-0131">Cell cycle</keyword>
<keyword evidence="1" id="KW-0132">Cell division</keyword>
<protein>
    <submittedName>
        <fullName evidence="1">Cell division protein FtsL</fullName>
    </submittedName>
</protein>
<sequence length="135" mass="14818">MSRPLNGLNARAVALAVVIFMLALLLAAPAQRYFTQRAEISALQHQLSANKTRVEQARAELERWRDPAYIKTQARARLHFVMPGETQYIVIDSSKVTTVESASAPIATNLPAQAAWYQRLVSSVQLVANVGSSAK</sequence>
<dbReference type="EMBL" id="MLJW01000856">
    <property type="protein sequence ID" value="OIQ82004.1"/>
    <property type="molecule type" value="Genomic_DNA"/>
</dbReference>
<accession>A0A1J5QPZ9</accession>
<reference evidence="1" key="1">
    <citation type="submission" date="2016-10" db="EMBL/GenBank/DDBJ databases">
        <title>Sequence of Gallionella enrichment culture.</title>
        <authorList>
            <person name="Poehlein A."/>
            <person name="Muehling M."/>
            <person name="Daniel R."/>
        </authorList>
    </citation>
    <scope>NUCLEOTIDE SEQUENCE</scope>
</reference>
<evidence type="ECO:0000313" key="1">
    <source>
        <dbReference type="EMBL" id="OIQ82004.1"/>
    </source>
</evidence>
<name>A0A1J5QPZ9_9ZZZZ</name>
<dbReference type="GO" id="GO:0051301">
    <property type="term" value="P:cell division"/>
    <property type="evidence" value="ECO:0007669"/>
    <property type="project" value="UniProtKB-KW"/>
</dbReference>
<dbReference type="Pfam" id="PF04977">
    <property type="entry name" value="DivIC"/>
    <property type="match status" value="1"/>
</dbReference>
<dbReference type="InterPro" id="IPR007060">
    <property type="entry name" value="FtsL/DivIC"/>
</dbReference>
<proteinExistence type="predicted"/>
<organism evidence="1">
    <name type="scientific">mine drainage metagenome</name>
    <dbReference type="NCBI Taxonomy" id="410659"/>
    <lineage>
        <taxon>unclassified sequences</taxon>
        <taxon>metagenomes</taxon>
        <taxon>ecological metagenomes</taxon>
    </lineage>
</organism>
<dbReference type="AlphaFoldDB" id="A0A1J5QPZ9"/>
<gene>
    <name evidence="1" type="primary">ftsL_11</name>
    <name evidence="1" type="ORF">GALL_362290</name>
</gene>
<comment type="caution">
    <text evidence="1">The sequence shown here is derived from an EMBL/GenBank/DDBJ whole genome shotgun (WGS) entry which is preliminary data.</text>
</comment>